<evidence type="ECO:0000256" key="3">
    <source>
        <dbReference type="SAM" id="MobiDB-lite"/>
    </source>
</evidence>
<dbReference type="EMBL" id="JAKNSF020000157">
    <property type="protein sequence ID" value="KAK7710518.1"/>
    <property type="molecule type" value="Genomic_DNA"/>
</dbReference>
<reference evidence="5 6" key="1">
    <citation type="submission" date="2024-02" db="EMBL/GenBank/DDBJ databases">
        <title>De novo assembly and annotation of 12 fungi associated with fruit tree decline syndrome in Ontario, Canada.</title>
        <authorList>
            <person name="Sulman M."/>
            <person name="Ellouze W."/>
            <person name="Ilyukhin E."/>
        </authorList>
    </citation>
    <scope>NUCLEOTIDE SEQUENCE [LARGE SCALE GENOMIC DNA]</scope>
    <source>
        <strain evidence="5 6">M169</strain>
    </source>
</reference>
<dbReference type="Gene3D" id="3.40.630.30">
    <property type="match status" value="1"/>
</dbReference>
<comment type="caution">
    <text evidence="5">The sequence shown here is derived from an EMBL/GenBank/DDBJ whole genome shotgun (WGS) entry which is preliminary data.</text>
</comment>
<keyword evidence="6" id="KW-1185">Reference proteome</keyword>
<evidence type="ECO:0000256" key="2">
    <source>
        <dbReference type="ARBA" id="ARBA00023315"/>
    </source>
</evidence>
<organism evidence="5 6">
    <name type="scientific">Diaporthe eres</name>
    <name type="common">Phomopsis oblonga</name>
    <dbReference type="NCBI Taxonomy" id="83184"/>
    <lineage>
        <taxon>Eukaryota</taxon>
        <taxon>Fungi</taxon>
        <taxon>Dikarya</taxon>
        <taxon>Ascomycota</taxon>
        <taxon>Pezizomycotina</taxon>
        <taxon>Sordariomycetes</taxon>
        <taxon>Sordariomycetidae</taxon>
        <taxon>Diaporthales</taxon>
        <taxon>Diaporthaceae</taxon>
        <taxon>Diaporthe</taxon>
        <taxon>Diaporthe eres species complex</taxon>
    </lineage>
</organism>
<evidence type="ECO:0000313" key="5">
    <source>
        <dbReference type="EMBL" id="KAK7710518.1"/>
    </source>
</evidence>
<dbReference type="PANTHER" id="PTHR43877">
    <property type="entry name" value="AMINOALKYLPHOSPHONATE N-ACETYLTRANSFERASE-RELATED-RELATED"/>
    <property type="match status" value="1"/>
</dbReference>
<keyword evidence="1" id="KW-0808">Transferase</keyword>
<dbReference type="PROSITE" id="PS51186">
    <property type="entry name" value="GNAT"/>
    <property type="match status" value="1"/>
</dbReference>
<dbReference type="InterPro" id="IPR000182">
    <property type="entry name" value="GNAT_dom"/>
</dbReference>
<evidence type="ECO:0000259" key="4">
    <source>
        <dbReference type="PROSITE" id="PS51186"/>
    </source>
</evidence>
<keyword evidence="2" id="KW-0012">Acyltransferase</keyword>
<protein>
    <recommendedName>
        <fullName evidence="4">N-acetyltransferase domain-containing protein</fullName>
    </recommendedName>
</protein>
<feature type="region of interest" description="Disordered" evidence="3">
    <location>
        <begin position="181"/>
        <end position="204"/>
    </location>
</feature>
<feature type="domain" description="N-acetyltransferase" evidence="4">
    <location>
        <begin position="6"/>
        <end position="179"/>
    </location>
</feature>
<dbReference type="Proteomes" id="UP001430848">
    <property type="component" value="Unassembled WGS sequence"/>
</dbReference>
<dbReference type="InterPro" id="IPR016181">
    <property type="entry name" value="Acyl_CoA_acyltransferase"/>
</dbReference>
<accession>A0ABR1NPZ1</accession>
<evidence type="ECO:0000313" key="6">
    <source>
        <dbReference type="Proteomes" id="UP001430848"/>
    </source>
</evidence>
<dbReference type="CDD" id="cd04301">
    <property type="entry name" value="NAT_SF"/>
    <property type="match status" value="1"/>
</dbReference>
<gene>
    <name evidence="5" type="ORF">SLS63_012948</name>
</gene>
<dbReference type="InterPro" id="IPR050832">
    <property type="entry name" value="Bact_Acetyltransf"/>
</dbReference>
<evidence type="ECO:0000256" key="1">
    <source>
        <dbReference type="ARBA" id="ARBA00022679"/>
    </source>
</evidence>
<proteinExistence type="predicted"/>
<dbReference type="Pfam" id="PF00583">
    <property type="entry name" value="Acetyltransf_1"/>
    <property type="match status" value="1"/>
</dbReference>
<name>A0ABR1NPZ1_DIAER</name>
<dbReference type="SUPFAM" id="SSF55729">
    <property type="entry name" value="Acyl-CoA N-acyltransferases (Nat)"/>
    <property type="match status" value="1"/>
</dbReference>
<sequence length="227" mass="24764">MTSETLQFRIATPDDAAQIQNLIQSAFRAEDTRDRWIGSPELASQFHISVDEVLASITKPDAAVLVATDPSTGAAVASVEAHRRTGGVARLSMLAVDSARQRGGMGRRVLAHAEDYCRVNWGTRRLGLNALSTRDALISWYVRCGFRRTGETSAFPRERFPGRDMPEDLCFVELEKDLDAEEKEEEEGGRGVKPVHAREGVSRASGSNVAGTFLGIISHAANDEGQH</sequence>